<dbReference type="FunFam" id="1.20.5.170:FF:000011">
    <property type="entry name" value="Transcription factor MafG, putative"/>
    <property type="match status" value="1"/>
</dbReference>
<dbReference type="Gene3D" id="1.20.5.170">
    <property type="match status" value="1"/>
</dbReference>
<organism evidence="10 11">
    <name type="scientific">Pinctada imbricata</name>
    <name type="common">Atlantic pearl-oyster</name>
    <name type="synonym">Pinctada martensii</name>
    <dbReference type="NCBI Taxonomy" id="66713"/>
    <lineage>
        <taxon>Eukaryota</taxon>
        <taxon>Metazoa</taxon>
        <taxon>Spiralia</taxon>
        <taxon>Lophotrochozoa</taxon>
        <taxon>Mollusca</taxon>
        <taxon>Bivalvia</taxon>
        <taxon>Autobranchia</taxon>
        <taxon>Pteriomorphia</taxon>
        <taxon>Pterioida</taxon>
        <taxon>Pterioidea</taxon>
        <taxon>Pteriidae</taxon>
        <taxon>Pinctada</taxon>
    </lineage>
</organism>
<dbReference type="InterPro" id="IPR046347">
    <property type="entry name" value="bZIP_sf"/>
</dbReference>
<accession>A0AA88XS83</accession>
<evidence type="ECO:0000256" key="3">
    <source>
        <dbReference type="ARBA" id="ARBA00022491"/>
    </source>
</evidence>
<dbReference type="InterPro" id="IPR004827">
    <property type="entry name" value="bZIP"/>
</dbReference>
<evidence type="ECO:0000313" key="11">
    <source>
        <dbReference type="Proteomes" id="UP001186944"/>
    </source>
</evidence>
<evidence type="ECO:0000256" key="1">
    <source>
        <dbReference type="ARBA" id="ARBA00004123"/>
    </source>
</evidence>
<dbReference type="PROSITE" id="PS50217">
    <property type="entry name" value="BZIP"/>
    <property type="match status" value="1"/>
</dbReference>
<keyword evidence="11" id="KW-1185">Reference proteome</keyword>
<gene>
    <name evidence="10" type="ORF">FSP39_015491</name>
</gene>
<dbReference type="GO" id="GO:0005634">
    <property type="term" value="C:nucleus"/>
    <property type="evidence" value="ECO:0007669"/>
    <property type="project" value="UniProtKB-SubCell"/>
</dbReference>
<evidence type="ECO:0000256" key="4">
    <source>
        <dbReference type="ARBA" id="ARBA00023015"/>
    </source>
</evidence>
<dbReference type="GO" id="GO:0000978">
    <property type="term" value="F:RNA polymerase II cis-regulatory region sequence-specific DNA binding"/>
    <property type="evidence" value="ECO:0007669"/>
    <property type="project" value="TreeGrafter"/>
</dbReference>
<feature type="region of interest" description="Disordered" evidence="8">
    <location>
        <begin position="47"/>
        <end position="70"/>
    </location>
</feature>
<dbReference type="Proteomes" id="UP001186944">
    <property type="component" value="Unassembled WGS sequence"/>
</dbReference>
<dbReference type="Pfam" id="PF03131">
    <property type="entry name" value="bZIP_Maf"/>
    <property type="match status" value="1"/>
</dbReference>
<dbReference type="GO" id="GO:0000981">
    <property type="term" value="F:DNA-binding transcription factor activity, RNA polymerase II-specific"/>
    <property type="evidence" value="ECO:0007669"/>
    <property type="project" value="TreeGrafter"/>
</dbReference>
<feature type="domain" description="BZIP" evidence="9">
    <location>
        <begin position="37"/>
        <end position="100"/>
    </location>
</feature>
<dbReference type="EMBL" id="VSWD01000010">
    <property type="protein sequence ID" value="KAK3090890.1"/>
    <property type="molecule type" value="Genomic_DNA"/>
</dbReference>
<protein>
    <recommendedName>
        <fullName evidence="9">BZIP domain-containing protein</fullName>
    </recommendedName>
</protein>
<dbReference type="InterPro" id="IPR024874">
    <property type="entry name" value="Transcription_factor_Maf_fam"/>
</dbReference>
<evidence type="ECO:0000256" key="7">
    <source>
        <dbReference type="ARBA" id="ARBA00023242"/>
    </source>
</evidence>
<dbReference type="SUPFAM" id="SSF47454">
    <property type="entry name" value="A DNA-binding domain in eukaryotic transcription factors"/>
    <property type="match status" value="1"/>
</dbReference>
<proteinExistence type="inferred from homology"/>
<dbReference type="SMART" id="SM00338">
    <property type="entry name" value="BRLZ"/>
    <property type="match status" value="1"/>
</dbReference>
<comment type="caution">
    <text evidence="10">The sequence shown here is derived from an EMBL/GenBank/DDBJ whole genome shotgun (WGS) entry which is preliminary data.</text>
</comment>
<evidence type="ECO:0000256" key="2">
    <source>
        <dbReference type="ARBA" id="ARBA00008500"/>
    </source>
</evidence>
<evidence type="ECO:0000313" key="10">
    <source>
        <dbReference type="EMBL" id="KAK3090890.1"/>
    </source>
</evidence>
<sequence>MQRPAMSAHISDDELVAMSVKELNKTLKGMPREEVIKLKQRRRTLKNRGYAANCREKRMSQKEELETEKERLRAEVHRLQRENDVVKMELTSLKNKYDALQRFAEVNRIKVLAPPMMFGPPHFHHDSMLVKSEPSHA</sequence>
<evidence type="ECO:0000256" key="5">
    <source>
        <dbReference type="ARBA" id="ARBA00023125"/>
    </source>
</evidence>
<evidence type="ECO:0000259" key="9">
    <source>
        <dbReference type="PROSITE" id="PS50217"/>
    </source>
</evidence>
<evidence type="ECO:0000256" key="6">
    <source>
        <dbReference type="ARBA" id="ARBA00023163"/>
    </source>
</evidence>
<keyword evidence="7" id="KW-0539">Nucleus</keyword>
<keyword evidence="4" id="KW-0805">Transcription regulation</keyword>
<dbReference type="InterPro" id="IPR004826">
    <property type="entry name" value="bZIP_Maf"/>
</dbReference>
<keyword evidence="3" id="KW-0678">Repressor</keyword>
<comment type="subcellular location">
    <subcellularLocation>
        <location evidence="1">Nucleus</location>
    </subcellularLocation>
</comment>
<name>A0AA88XS83_PINIB</name>
<feature type="compositionally biased region" description="Basic and acidic residues" evidence="8">
    <location>
        <begin position="54"/>
        <end position="70"/>
    </location>
</feature>
<dbReference type="SUPFAM" id="SSF57959">
    <property type="entry name" value="Leucine zipper domain"/>
    <property type="match status" value="1"/>
</dbReference>
<dbReference type="CDD" id="cd14717">
    <property type="entry name" value="bZIP_Maf_small"/>
    <property type="match status" value="1"/>
</dbReference>
<comment type="similarity">
    <text evidence="2">Belongs to the bZIP family. Maf subfamily.</text>
</comment>
<dbReference type="AlphaFoldDB" id="A0AA88XS83"/>
<evidence type="ECO:0000256" key="8">
    <source>
        <dbReference type="SAM" id="MobiDB-lite"/>
    </source>
</evidence>
<keyword evidence="5" id="KW-0238">DNA-binding</keyword>
<dbReference type="PANTHER" id="PTHR10129">
    <property type="entry name" value="TRANSCRIPTION FACTOR MAF"/>
    <property type="match status" value="1"/>
</dbReference>
<reference evidence="10" key="1">
    <citation type="submission" date="2019-08" db="EMBL/GenBank/DDBJ databases">
        <title>The improved chromosome-level genome for the pearl oyster Pinctada fucata martensii using PacBio sequencing and Hi-C.</title>
        <authorList>
            <person name="Zheng Z."/>
        </authorList>
    </citation>
    <scope>NUCLEOTIDE SEQUENCE</scope>
    <source>
        <strain evidence="10">ZZ-2019</strain>
        <tissue evidence="10">Adductor muscle</tissue>
    </source>
</reference>
<keyword evidence="6" id="KW-0804">Transcription</keyword>
<dbReference type="InterPro" id="IPR008917">
    <property type="entry name" value="TF_DNA-bd_sf"/>
</dbReference>
<dbReference type="PANTHER" id="PTHR10129:SF48">
    <property type="entry name" value="MAF-S, ISOFORM B"/>
    <property type="match status" value="1"/>
</dbReference>